<keyword evidence="2" id="KW-1185">Reference proteome</keyword>
<name>A0AA39UJA2_9AGAR</name>
<dbReference type="AlphaFoldDB" id="A0AA39UJA2"/>
<proteinExistence type="predicted"/>
<reference evidence="1" key="1">
    <citation type="submission" date="2023-06" db="EMBL/GenBank/DDBJ databases">
        <authorList>
            <consortium name="Lawrence Berkeley National Laboratory"/>
            <person name="Ahrendt S."/>
            <person name="Sahu N."/>
            <person name="Indic B."/>
            <person name="Wong-Bajracharya J."/>
            <person name="Merenyi Z."/>
            <person name="Ke H.-M."/>
            <person name="Monk M."/>
            <person name="Kocsube S."/>
            <person name="Drula E."/>
            <person name="Lipzen A."/>
            <person name="Balint B."/>
            <person name="Henrissat B."/>
            <person name="Andreopoulos B."/>
            <person name="Martin F.M."/>
            <person name="Harder C.B."/>
            <person name="Rigling D."/>
            <person name="Ford K.L."/>
            <person name="Foster G.D."/>
            <person name="Pangilinan J."/>
            <person name="Papanicolaou A."/>
            <person name="Barry K."/>
            <person name="LaButti K."/>
            <person name="Viragh M."/>
            <person name="Koriabine M."/>
            <person name="Yan M."/>
            <person name="Riley R."/>
            <person name="Champramary S."/>
            <person name="Plett K.L."/>
            <person name="Tsai I.J."/>
            <person name="Slot J."/>
            <person name="Sipos G."/>
            <person name="Plett J."/>
            <person name="Nagy L.G."/>
            <person name="Grigoriev I.V."/>
        </authorList>
    </citation>
    <scope>NUCLEOTIDE SEQUENCE</scope>
    <source>
        <strain evidence="1">HWK02</strain>
    </source>
</reference>
<sequence length="344" mass="38580">MFKTLHVREGECDLPACWSLLEKNPSIEQYVKRVVFIGEVLVLDDSGKPITSSMVLRRLSNLTTISCNAFELDWLALAGDPIVTLRLLQLRCCQLPDTVWTDISTAFPSLSYLRIIDFVATVGSVDTSVNTTTVLRSPCHMCWLIIESGTQATINSFLHACSACLFFKSLADISLRVNGEVLNTFLHALPDVAPNLEVFSAVRLNYLKPVPHVFNVNKLQMLSSLSVESCTHLHKDLLHLINVLKDAPALSYLRILYGVEENYGFLDFELHAEAWETMAVALSGITNLSRLSVLLYDKDLVLLYDLEITLDELHSILTSTTVIPDIEVALTHRNQFPYLPLTNW</sequence>
<dbReference type="EMBL" id="JAUEPU010000035">
    <property type="protein sequence ID" value="KAK0490003.1"/>
    <property type="molecule type" value="Genomic_DNA"/>
</dbReference>
<evidence type="ECO:0000313" key="1">
    <source>
        <dbReference type="EMBL" id="KAK0490003.1"/>
    </source>
</evidence>
<comment type="caution">
    <text evidence="1">The sequence shown here is derived from an EMBL/GenBank/DDBJ whole genome shotgun (WGS) entry which is preliminary data.</text>
</comment>
<gene>
    <name evidence="1" type="ORF">EDD18DRAFT_1358985</name>
</gene>
<accession>A0AA39UJA2</accession>
<organism evidence="1 2">
    <name type="scientific">Armillaria luteobubalina</name>
    <dbReference type="NCBI Taxonomy" id="153913"/>
    <lineage>
        <taxon>Eukaryota</taxon>
        <taxon>Fungi</taxon>
        <taxon>Dikarya</taxon>
        <taxon>Basidiomycota</taxon>
        <taxon>Agaricomycotina</taxon>
        <taxon>Agaricomycetes</taxon>
        <taxon>Agaricomycetidae</taxon>
        <taxon>Agaricales</taxon>
        <taxon>Marasmiineae</taxon>
        <taxon>Physalacriaceae</taxon>
        <taxon>Armillaria</taxon>
    </lineage>
</organism>
<protein>
    <submittedName>
        <fullName evidence="1">Uncharacterized protein</fullName>
    </submittedName>
</protein>
<evidence type="ECO:0000313" key="2">
    <source>
        <dbReference type="Proteomes" id="UP001175228"/>
    </source>
</evidence>
<dbReference type="SUPFAM" id="SSF52047">
    <property type="entry name" value="RNI-like"/>
    <property type="match status" value="1"/>
</dbReference>
<dbReference type="Proteomes" id="UP001175228">
    <property type="component" value="Unassembled WGS sequence"/>
</dbReference>